<reference evidence="2 3" key="1">
    <citation type="submission" date="2015-04" db="EMBL/GenBank/DDBJ databases">
        <title>Lasius niger genome sequencing.</title>
        <authorList>
            <person name="Konorov E.A."/>
            <person name="Nikitin M.A."/>
            <person name="Kirill M.V."/>
            <person name="Chang P."/>
        </authorList>
    </citation>
    <scope>NUCLEOTIDE SEQUENCE [LARGE SCALE GENOMIC DNA]</scope>
    <source>
        <tissue evidence="2">Whole</tissue>
    </source>
</reference>
<accession>A0A0J7JXN9</accession>
<keyword evidence="2" id="KW-0675">Receptor</keyword>
<dbReference type="EMBL" id="LBMM01024010">
    <property type="protein sequence ID" value="KMQ82636.1"/>
    <property type="molecule type" value="Genomic_DNA"/>
</dbReference>
<feature type="transmembrane region" description="Helical" evidence="1">
    <location>
        <begin position="20"/>
        <end position="42"/>
    </location>
</feature>
<sequence length="103" mass="11646">MGIKWSIMTVSWLFGDISNYVSYVINLVDIIQNLCTFIIFVWKKKIKRMLLKRFDCGLFPKAGCETNVTSSTCTTSEASLQEKMSSCKQENHHVKGSSVGTEL</sequence>
<keyword evidence="1" id="KW-1133">Transmembrane helix</keyword>
<evidence type="ECO:0000313" key="3">
    <source>
        <dbReference type="Proteomes" id="UP000036403"/>
    </source>
</evidence>
<organism evidence="2 3">
    <name type="scientific">Lasius niger</name>
    <name type="common">Black garden ant</name>
    <dbReference type="NCBI Taxonomy" id="67767"/>
    <lineage>
        <taxon>Eukaryota</taxon>
        <taxon>Metazoa</taxon>
        <taxon>Ecdysozoa</taxon>
        <taxon>Arthropoda</taxon>
        <taxon>Hexapoda</taxon>
        <taxon>Insecta</taxon>
        <taxon>Pterygota</taxon>
        <taxon>Neoptera</taxon>
        <taxon>Endopterygota</taxon>
        <taxon>Hymenoptera</taxon>
        <taxon>Apocrita</taxon>
        <taxon>Aculeata</taxon>
        <taxon>Formicoidea</taxon>
        <taxon>Formicidae</taxon>
        <taxon>Formicinae</taxon>
        <taxon>Lasius</taxon>
        <taxon>Lasius</taxon>
    </lineage>
</organism>
<protein>
    <submittedName>
        <fullName evidence="2">G-protein coupled receptor mth2-like protein</fullName>
    </submittedName>
</protein>
<dbReference type="OrthoDB" id="6082634at2759"/>
<dbReference type="STRING" id="67767.A0A0J7JXN9"/>
<dbReference type="PaxDb" id="67767-A0A0J7JXN9"/>
<comment type="caution">
    <text evidence="2">The sequence shown here is derived from an EMBL/GenBank/DDBJ whole genome shotgun (WGS) entry which is preliminary data.</text>
</comment>
<proteinExistence type="predicted"/>
<keyword evidence="1" id="KW-0812">Transmembrane</keyword>
<dbReference type="AlphaFoldDB" id="A0A0J7JXN9"/>
<keyword evidence="3" id="KW-1185">Reference proteome</keyword>
<evidence type="ECO:0000313" key="2">
    <source>
        <dbReference type="EMBL" id="KMQ82636.1"/>
    </source>
</evidence>
<name>A0A0J7JXN9_LASNI</name>
<evidence type="ECO:0000256" key="1">
    <source>
        <dbReference type="SAM" id="Phobius"/>
    </source>
</evidence>
<gene>
    <name evidence="2" type="ORF">RF55_22300</name>
</gene>
<dbReference type="Proteomes" id="UP000036403">
    <property type="component" value="Unassembled WGS sequence"/>
</dbReference>
<keyword evidence="1" id="KW-0472">Membrane</keyword>